<evidence type="ECO:0000256" key="2">
    <source>
        <dbReference type="SAM" id="Phobius"/>
    </source>
</evidence>
<dbReference type="SUPFAM" id="SSF103473">
    <property type="entry name" value="MFS general substrate transporter"/>
    <property type="match status" value="1"/>
</dbReference>
<dbReference type="OrthoDB" id="6499973at2759"/>
<dbReference type="AlphaFoldDB" id="A0A232FCW3"/>
<feature type="transmembrane region" description="Helical" evidence="2">
    <location>
        <begin position="431"/>
        <end position="454"/>
    </location>
</feature>
<feature type="compositionally biased region" description="Basic and acidic residues" evidence="1">
    <location>
        <begin position="21"/>
        <end position="34"/>
    </location>
</feature>
<keyword evidence="4" id="KW-1185">Reference proteome</keyword>
<dbReference type="InterPro" id="IPR036259">
    <property type="entry name" value="MFS_trans_sf"/>
</dbReference>
<feature type="transmembrane region" description="Helical" evidence="2">
    <location>
        <begin position="159"/>
        <end position="179"/>
    </location>
</feature>
<evidence type="ECO:0000313" key="3">
    <source>
        <dbReference type="EMBL" id="OXU28289.1"/>
    </source>
</evidence>
<feature type="transmembrane region" description="Helical" evidence="2">
    <location>
        <begin position="107"/>
        <end position="127"/>
    </location>
</feature>
<evidence type="ECO:0000313" key="4">
    <source>
        <dbReference type="Proteomes" id="UP000215335"/>
    </source>
</evidence>
<keyword evidence="2" id="KW-0812">Transmembrane</keyword>
<dbReference type="InterPro" id="IPR050327">
    <property type="entry name" value="Proton-linked_MCT"/>
</dbReference>
<feature type="transmembrane region" description="Helical" evidence="2">
    <location>
        <begin position="191"/>
        <end position="210"/>
    </location>
</feature>
<organism evidence="3 4">
    <name type="scientific">Trichomalopsis sarcophagae</name>
    <dbReference type="NCBI Taxonomy" id="543379"/>
    <lineage>
        <taxon>Eukaryota</taxon>
        <taxon>Metazoa</taxon>
        <taxon>Ecdysozoa</taxon>
        <taxon>Arthropoda</taxon>
        <taxon>Hexapoda</taxon>
        <taxon>Insecta</taxon>
        <taxon>Pterygota</taxon>
        <taxon>Neoptera</taxon>
        <taxon>Endopterygota</taxon>
        <taxon>Hymenoptera</taxon>
        <taxon>Apocrita</taxon>
        <taxon>Proctotrupomorpha</taxon>
        <taxon>Chalcidoidea</taxon>
        <taxon>Pteromalidae</taxon>
        <taxon>Pteromalinae</taxon>
        <taxon>Trichomalopsis</taxon>
    </lineage>
</organism>
<proteinExistence type="predicted"/>
<feature type="transmembrane region" description="Helical" evidence="2">
    <location>
        <begin position="222"/>
        <end position="241"/>
    </location>
</feature>
<keyword evidence="2" id="KW-1133">Transmembrane helix</keyword>
<feature type="transmembrane region" description="Helical" evidence="2">
    <location>
        <begin position="585"/>
        <end position="610"/>
    </location>
</feature>
<gene>
    <name evidence="3" type="ORF">TSAR_003387</name>
</gene>
<dbReference type="PANTHER" id="PTHR11360:SF309">
    <property type="entry name" value="MONOCARBOXYLATE TRANSPORTER 7-LIKE PROTEIN"/>
    <property type="match status" value="1"/>
</dbReference>
<dbReference type="GO" id="GO:0008028">
    <property type="term" value="F:monocarboxylic acid transmembrane transporter activity"/>
    <property type="evidence" value="ECO:0007669"/>
    <property type="project" value="TreeGrafter"/>
</dbReference>
<accession>A0A232FCW3</accession>
<feature type="region of interest" description="Disordered" evidence="1">
    <location>
        <begin position="258"/>
        <end position="284"/>
    </location>
</feature>
<feature type="compositionally biased region" description="Basic and acidic residues" evidence="1">
    <location>
        <begin position="259"/>
        <end position="270"/>
    </location>
</feature>
<comment type="caution">
    <text evidence="3">The sequence shown here is derived from an EMBL/GenBank/DDBJ whole genome shotgun (WGS) entry which is preliminary data.</text>
</comment>
<dbReference type="EMBL" id="NNAY01000453">
    <property type="protein sequence ID" value="OXU28289.1"/>
    <property type="molecule type" value="Genomic_DNA"/>
</dbReference>
<feature type="transmembrane region" description="Helical" evidence="2">
    <location>
        <begin position="522"/>
        <end position="544"/>
    </location>
</feature>
<feature type="transmembrane region" description="Helical" evidence="2">
    <location>
        <begin position="466"/>
        <end position="490"/>
    </location>
</feature>
<feature type="transmembrane region" description="Helical" evidence="2">
    <location>
        <begin position="134"/>
        <end position="153"/>
    </location>
</feature>
<evidence type="ECO:0008006" key="5">
    <source>
        <dbReference type="Google" id="ProtNLM"/>
    </source>
</evidence>
<feature type="transmembrane region" description="Helical" evidence="2">
    <location>
        <begin position="556"/>
        <end position="579"/>
    </location>
</feature>
<dbReference type="Proteomes" id="UP000215335">
    <property type="component" value="Unassembled WGS sequence"/>
</dbReference>
<dbReference type="STRING" id="543379.A0A232FCW3"/>
<protein>
    <recommendedName>
        <fullName evidence="5">Major facilitator superfamily (MFS) profile domain-containing protein</fullName>
    </recommendedName>
</protein>
<dbReference type="InterPro" id="IPR011701">
    <property type="entry name" value="MFS"/>
</dbReference>
<dbReference type="Gene3D" id="1.20.1250.20">
    <property type="entry name" value="MFS general substrate transporter like domains"/>
    <property type="match status" value="2"/>
</dbReference>
<feature type="transmembrane region" description="Helical" evidence="2">
    <location>
        <begin position="65"/>
        <end position="87"/>
    </location>
</feature>
<sequence length="617" mass="68029">MVLKKSLKNGFKIGDKASSTGEDKTKLESSTKRSEKIKKRPDEESEDEEAATEVSSEYEAPDGGWGWMVTLGLILVFVTTIGPNASFTIVFGDFLEATEQAGSVTTMLNSLFNISYSLAGLVTNPLLKQFSMRSVGIIGAILFAVPNVMIAFVRHVIEMAVLFFLEGIGLGLIFTICNTNFNAYFDKKRSMVMGISQAIVGLGGIIYPIGIELMMEEYGFRGTAAITGALSLHCITAMALMRPPSSWSDKFQNRKLKTKHEEEPIDEAKKPLVPVNSLPNPRELDNLKKSEKWNSCRSLQEEDRTNNATLSPEVRVASVSNVETGICRERSKSLLVTEWTDWARTRKKPALLAGFTSSSLTNLRVQPGTETLSNVVLRLRTPAVAIAEEERDASDIVVDVISQKTPKMFRIRSRRLLDSLIDFSLLKNRPFVNMCLGISFVFTSDFTFAAFLPMMMTSRGYTKADAALAITVSASAELVSRICLAIFTIFVDAKPKMIFFVAMIGMTLAKLGYLYFEDTLTGTIIMVAVIGAVRSWLLVPQPLVVVENISVDQFAAAYGVFAIVSGVISVIFGPFAGLIKDWTDSFVVCQIVLLVMNALFIVPWTMEIILAKKKTEK</sequence>
<keyword evidence="2" id="KW-0472">Membrane</keyword>
<feature type="region of interest" description="Disordered" evidence="1">
    <location>
        <begin position="1"/>
        <end position="59"/>
    </location>
</feature>
<evidence type="ECO:0000256" key="1">
    <source>
        <dbReference type="SAM" id="MobiDB-lite"/>
    </source>
</evidence>
<name>A0A232FCW3_9HYME</name>
<feature type="transmembrane region" description="Helical" evidence="2">
    <location>
        <begin position="497"/>
        <end position="516"/>
    </location>
</feature>
<reference evidence="3 4" key="1">
    <citation type="journal article" date="2017" name="Curr. Biol.">
        <title>The Evolution of Venom by Co-option of Single-Copy Genes.</title>
        <authorList>
            <person name="Martinson E.O."/>
            <person name="Mrinalini"/>
            <person name="Kelkar Y.D."/>
            <person name="Chang C.H."/>
            <person name="Werren J.H."/>
        </authorList>
    </citation>
    <scope>NUCLEOTIDE SEQUENCE [LARGE SCALE GENOMIC DNA]</scope>
    <source>
        <strain evidence="3 4">Alberta</strain>
        <tissue evidence="3">Whole body</tissue>
    </source>
</reference>
<dbReference type="PANTHER" id="PTHR11360">
    <property type="entry name" value="MONOCARBOXYLATE TRANSPORTER"/>
    <property type="match status" value="1"/>
</dbReference>
<dbReference type="Pfam" id="PF07690">
    <property type="entry name" value="MFS_1"/>
    <property type="match status" value="1"/>
</dbReference>